<dbReference type="AlphaFoldDB" id="A0A0V1K178"/>
<evidence type="ECO:0000313" key="2">
    <source>
        <dbReference type="Proteomes" id="UP000054826"/>
    </source>
</evidence>
<dbReference type="EMBL" id="JYDV01000023">
    <property type="protein sequence ID" value="KRZ40971.1"/>
    <property type="molecule type" value="Genomic_DNA"/>
</dbReference>
<accession>A0A0V1K178</accession>
<sequence>MNNTPPIRLAGYWYTSVESISTLRGSNGPDEALRNNALRYFMNSRMKCCGAQLSYDWLVVGTAV</sequence>
<proteinExistence type="predicted"/>
<gene>
    <name evidence="1" type="ORF">T4C_10400</name>
</gene>
<evidence type="ECO:0000313" key="1">
    <source>
        <dbReference type="EMBL" id="KRZ40971.1"/>
    </source>
</evidence>
<reference evidence="1 2" key="1">
    <citation type="submission" date="2015-01" db="EMBL/GenBank/DDBJ databases">
        <title>Evolution of Trichinella species and genotypes.</title>
        <authorList>
            <person name="Korhonen P.K."/>
            <person name="Edoardo P."/>
            <person name="Giuseppe L.R."/>
            <person name="Gasser R.B."/>
        </authorList>
    </citation>
    <scope>NUCLEOTIDE SEQUENCE [LARGE SCALE GENOMIC DNA]</scope>
    <source>
        <strain evidence="1">ISS176</strain>
    </source>
</reference>
<comment type="caution">
    <text evidence="1">The sequence shown here is derived from an EMBL/GenBank/DDBJ whole genome shotgun (WGS) entry which is preliminary data.</text>
</comment>
<protein>
    <submittedName>
        <fullName evidence="1">Uncharacterized protein</fullName>
    </submittedName>
</protein>
<name>A0A0V1K178_TRIPS</name>
<dbReference type="Proteomes" id="UP000054826">
    <property type="component" value="Unassembled WGS sequence"/>
</dbReference>
<organism evidence="1 2">
    <name type="scientific">Trichinella pseudospiralis</name>
    <name type="common">Parasitic roundworm</name>
    <dbReference type="NCBI Taxonomy" id="6337"/>
    <lineage>
        <taxon>Eukaryota</taxon>
        <taxon>Metazoa</taxon>
        <taxon>Ecdysozoa</taxon>
        <taxon>Nematoda</taxon>
        <taxon>Enoplea</taxon>
        <taxon>Dorylaimia</taxon>
        <taxon>Trichinellida</taxon>
        <taxon>Trichinellidae</taxon>
        <taxon>Trichinella</taxon>
    </lineage>
</organism>